<evidence type="ECO:0000259" key="1">
    <source>
        <dbReference type="PROSITE" id="PS50181"/>
    </source>
</evidence>
<keyword evidence="3" id="KW-1185">Reference proteome</keyword>
<gene>
    <name evidence="2" type="ORF">CTI12_AA169250</name>
</gene>
<dbReference type="InterPro" id="IPR001810">
    <property type="entry name" value="F-box_dom"/>
</dbReference>
<dbReference type="InterPro" id="IPR006527">
    <property type="entry name" value="F-box-assoc_dom_typ1"/>
</dbReference>
<proteinExistence type="predicted"/>
<dbReference type="CDD" id="cd22157">
    <property type="entry name" value="F-box_AtFBW1-like"/>
    <property type="match status" value="1"/>
</dbReference>
<evidence type="ECO:0000313" key="2">
    <source>
        <dbReference type="EMBL" id="PWA83399.1"/>
    </source>
</evidence>
<dbReference type="Proteomes" id="UP000245207">
    <property type="component" value="Unassembled WGS sequence"/>
</dbReference>
<protein>
    <submittedName>
        <fullName evidence="2">F-box associated interaction domain-containing protein</fullName>
    </submittedName>
</protein>
<dbReference type="InterPro" id="IPR050796">
    <property type="entry name" value="SCF_F-box_component"/>
</dbReference>
<dbReference type="Pfam" id="PF07734">
    <property type="entry name" value="FBA_1"/>
    <property type="match status" value="1"/>
</dbReference>
<dbReference type="PROSITE" id="PS50181">
    <property type="entry name" value="FBOX"/>
    <property type="match status" value="1"/>
</dbReference>
<dbReference type="Pfam" id="PF12937">
    <property type="entry name" value="F-box-like"/>
    <property type="match status" value="1"/>
</dbReference>
<dbReference type="PANTHER" id="PTHR31672">
    <property type="entry name" value="BNACNNG10540D PROTEIN"/>
    <property type="match status" value="1"/>
</dbReference>
<dbReference type="InterPro" id="IPR011043">
    <property type="entry name" value="Gal_Oxase/kelch_b-propeller"/>
</dbReference>
<reference evidence="2 3" key="1">
    <citation type="journal article" date="2018" name="Mol. Plant">
        <title>The genome of Artemisia annua provides insight into the evolution of Asteraceae family and artemisinin biosynthesis.</title>
        <authorList>
            <person name="Shen Q."/>
            <person name="Zhang L."/>
            <person name="Liao Z."/>
            <person name="Wang S."/>
            <person name="Yan T."/>
            <person name="Shi P."/>
            <person name="Liu M."/>
            <person name="Fu X."/>
            <person name="Pan Q."/>
            <person name="Wang Y."/>
            <person name="Lv Z."/>
            <person name="Lu X."/>
            <person name="Zhang F."/>
            <person name="Jiang W."/>
            <person name="Ma Y."/>
            <person name="Chen M."/>
            <person name="Hao X."/>
            <person name="Li L."/>
            <person name="Tang Y."/>
            <person name="Lv G."/>
            <person name="Zhou Y."/>
            <person name="Sun X."/>
            <person name="Brodelius P.E."/>
            <person name="Rose J.K.C."/>
            <person name="Tang K."/>
        </authorList>
    </citation>
    <scope>NUCLEOTIDE SEQUENCE [LARGE SCALE GENOMIC DNA]</scope>
    <source>
        <strain evidence="3">cv. Huhao1</strain>
        <tissue evidence="2">Leaf</tissue>
    </source>
</reference>
<dbReference type="NCBIfam" id="TIGR01640">
    <property type="entry name" value="F_box_assoc_1"/>
    <property type="match status" value="1"/>
</dbReference>
<accession>A0A2U1PCF5</accession>
<organism evidence="2 3">
    <name type="scientific">Artemisia annua</name>
    <name type="common">Sweet wormwood</name>
    <dbReference type="NCBI Taxonomy" id="35608"/>
    <lineage>
        <taxon>Eukaryota</taxon>
        <taxon>Viridiplantae</taxon>
        <taxon>Streptophyta</taxon>
        <taxon>Embryophyta</taxon>
        <taxon>Tracheophyta</taxon>
        <taxon>Spermatophyta</taxon>
        <taxon>Magnoliopsida</taxon>
        <taxon>eudicotyledons</taxon>
        <taxon>Gunneridae</taxon>
        <taxon>Pentapetalae</taxon>
        <taxon>asterids</taxon>
        <taxon>campanulids</taxon>
        <taxon>Asterales</taxon>
        <taxon>Asteraceae</taxon>
        <taxon>Asteroideae</taxon>
        <taxon>Anthemideae</taxon>
        <taxon>Artemisiinae</taxon>
        <taxon>Artemisia</taxon>
    </lineage>
</organism>
<dbReference type="Gene3D" id="1.20.1280.50">
    <property type="match status" value="1"/>
</dbReference>
<sequence>MGNKKKSKKAILVLPVEIIIEILLKLPVISLLRCKSVCESWYSLISDRHFIKRHYSLSSTNINCEHHRLITIPWEQRNNLNSFPLSDLMLDINNVLELDNPLQRTQPRDLSIVGCCNGLICLFLNNDDDYNLFIYNPSTRIWNGLPFRRRKSRRGWHARYSFGYDESSDDYKVVEMSSNFEAEFKTDSRVHIYSVKTGNWKRLGDCSHAIHSNGHGKFSNGALHWLTYESLGSSFTQRIVSLDLEKETYGEVLQPEYDEGDKTLGLGVLGERLCVLCNYRESHADVWVMKVYGVKDSWSKLVSIPCQTDLGMHYISMPLCISNDGKVLLGNWWK</sequence>
<dbReference type="InterPro" id="IPR017451">
    <property type="entry name" value="F-box-assoc_interact_dom"/>
</dbReference>
<feature type="domain" description="F-box" evidence="1">
    <location>
        <begin position="8"/>
        <end position="54"/>
    </location>
</feature>
<dbReference type="SUPFAM" id="SSF81383">
    <property type="entry name" value="F-box domain"/>
    <property type="match status" value="1"/>
</dbReference>
<dbReference type="InterPro" id="IPR036047">
    <property type="entry name" value="F-box-like_dom_sf"/>
</dbReference>
<dbReference type="EMBL" id="PKPP01001356">
    <property type="protein sequence ID" value="PWA83399.1"/>
    <property type="molecule type" value="Genomic_DNA"/>
</dbReference>
<comment type="caution">
    <text evidence="2">The sequence shown here is derived from an EMBL/GenBank/DDBJ whole genome shotgun (WGS) entry which is preliminary data.</text>
</comment>
<evidence type="ECO:0000313" key="3">
    <source>
        <dbReference type="Proteomes" id="UP000245207"/>
    </source>
</evidence>
<dbReference type="SMART" id="SM00256">
    <property type="entry name" value="FBOX"/>
    <property type="match status" value="1"/>
</dbReference>
<dbReference type="AlphaFoldDB" id="A0A2U1PCF5"/>
<dbReference type="OrthoDB" id="1630514at2759"/>
<dbReference type="SUPFAM" id="SSF50965">
    <property type="entry name" value="Galactose oxidase, central domain"/>
    <property type="match status" value="1"/>
</dbReference>
<dbReference type="PANTHER" id="PTHR31672:SF13">
    <property type="entry name" value="F-BOX PROTEIN CPR30-LIKE"/>
    <property type="match status" value="1"/>
</dbReference>
<name>A0A2U1PCF5_ARTAN</name>
<dbReference type="STRING" id="35608.A0A2U1PCF5"/>